<dbReference type="SUPFAM" id="SSF51735">
    <property type="entry name" value="NAD(P)-binding Rossmann-fold domains"/>
    <property type="match status" value="1"/>
</dbReference>
<accession>L1K1W6</accession>
<proteinExistence type="predicted"/>
<name>L1K1W6_GUITC</name>
<evidence type="ECO:0000256" key="1">
    <source>
        <dbReference type="ARBA" id="ARBA00023002"/>
    </source>
</evidence>
<protein>
    <submittedName>
        <fullName evidence="2 3">Uncharacterized protein</fullName>
    </submittedName>
</protein>
<evidence type="ECO:0000313" key="4">
    <source>
        <dbReference type="Proteomes" id="UP000011087"/>
    </source>
</evidence>
<dbReference type="Gene3D" id="3.40.50.720">
    <property type="entry name" value="NAD(P)-binding Rossmann-like Domain"/>
    <property type="match status" value="1"/>
</dbReference>
<dbReference type="GO" id="GO:0016491">
    <property type="term" value="F:oxidoreductase activity"/>
    <property type="evidence" value="ECO:0007669"/>
    <property type="project" value="UniProtKB-KW"/>
</dbReference>
<dbReference type="STRING" id="905079.L1K1W6"/>
<evidence type="ECO:0000313" key="3">
    <source>
        <dbReference type="EnsemblProtists" id="EKX54806"/>
    </source>
</evidence>
<dbReference type="PANTHER" id="PTHR43157">
    <property type="entry name" value="PHOSPHATIDYLINOSITOL-GLYCAN BIOSYNTHESIS CLASS F PROTEIN-RELATED"/>
    <property type="match status" value="1"/>
</dbReference>
<reference evidence="2 4" key="1">
    <citation type="journal article" date="2012" name="Nature">
        <title>Algal genomes reveal evolutionary mosaicism and the fate of nucleomorphs.</title>
        <authorList>
            <consortium name="DOE Joint Genome Institute"/>
            <person name="Curtis B.A."/>
            <person name="Tanifuji G."/>
            <person name="Burki F."/>
            <person name="Gruber A."/>
            <person name="Irimia M."/>
            <person name="Maruyama S."/>
            <person name="Arias M.C."/>
            <person name="Ball S.G."/>
            <person name="Gile G.H."/>
            <person name="Hirakawa Y."/>
            <person name="Hopkins J.F."/>
            <person name="Kuo A."/>
            <person name="Rensing S.A."/>
            <person name="Schmutz J."/>
            <person name="Symeonidi A."/>
            <person name="Elias M."/>
            <person name="Eveleigh R.J."/>
            <person name="Herman E.K."/>
            <person name="Klute M.J."/>
            <person name="Nakayama T."/>
            <person name="Obornik M."/>
            <person name="Reyes-Prieto A."/>
            <person name="Armbrust E.V."/>
            <person name="Aves S.J."/>
            <person name="Beiko R.G."/>
            <person name="Coutinho P."/>
            <person name="Dacks J.B."/>
            <person name="Durnford D.G."/>
            <person name="Fast N.M."/>
            <person name="Green B.R."/>
            <person name="Grisdale C.J."/>
            <person name="Hempel F."/>
            <person name="Henrissat B."/>
            <person name="Hoppner M.P."/>
            <person name="Ishida K."/>
            <person name="Kim E."/>
            <person name="Koreny L."/>
            <person name="Kroth P.G."/>
            <person name="Liu Y."/>
            <person name="Malik S.B."/>
            <person name="Maier U.G."/>
            <person name="McRose D."/>
            <person name="Mock T."/>
            <person name="Neilson J.A."/>
            <person name="Onodera N.T."/>
            <person name="Poole A.M."/>
            <person name="Pritham E.J."/>
            <person name="Richards T.A."/>
            <person name="Rocap G."/>
            <person name="Roy S.W."/>
            <person name="Sarai C."/>
            <person name="Schaack S."/>
            <person name="Shirato S."/>
            <person name="Slamovits C.H."/>
            <person name="Spencer D.F."/>
            <person name="Suzuki S."/>
            <person name="Worden A.Z."/>
            <person name="Zauner S."/>
            <person name="Barry K."/>
            <person name="Bell C."/>
            <person name="Bharti A.K."/>
            <person name="Crow J.A."/>
            <person name="Grimwood J."/>
            <person name="Kramer R."/>
            <person name="Lindquist E."/>
            <person name="Lucas S."/>
            <person name="Salamov A."/>
            <person name="McFadden G.I."/>
            <person name="Lane C.E."/>
            <person name="Keeling P.J."/>
            <person name="Gray M.W."/>
            <person name="Grigoriev I.V."/>
            <person name="Archibald J.M."/>
        </authorList>
    </citation>
    <scope>NUCLEOTIDE SEQUENCE</scope>
    <source>
        <strain evidence="2 4">CCMP2712</strain>
    </source>
</reference>
<dbReference type="RefSeq" id="XP_005841786.1">
    <property type="nucleotide sequence ID" value="XM_005841729.1"/>
</dbReference>
<sequence>MTVDGFEVAFQTNHLSHFLLTKLLMSNLESSAPSRVVVVSSSLHQGRGKGTLQPDLKTSSLDELRKSWSDNPNGMVLYKSSKLANILFAFELNRRLKDRRVTCNALSPGFIPNTGLSRNQGLFGIFFMKYVMAILPFKFIATLEQGATCIEYVATAEELEGIGGNYYAACKEAPTSELAKSEELQSSLWRLSESMIAPYVR</sequence>
<reference evidence="3" key="3">
    <citation type="submission" date="2016-03" db="UniProtKB">
        <authorList>
            <consortium name="EnsemblProtists"/>
        </authorList>
    </citation>
    <scope>IDENTIFICATION</scope>
</reference>
<organism evidence="2">
    <name type="scientific">Guillardia theta (strain CCMP2712)</name>
    <name type="common">Cryptophyte</name>
    <dbReference type="NCBI Taxonomy" id="905079"/>
    <lineage>
        <taxon>Eukaryota</taxon>
        <taxon>Cryptophyceae</taxon>
        <taxon>Pyrenomonadales</taxon>
        <taxon>Geminigeraceae</taxon>
        <taxon>Guillardia</taxon>
    </lineage>
</organism>
<dbReference type="eggNOG" id="KOG1208">
    <property type="taxonomic scope" value="Eukaryota"/>
</dbReference>
<reference evidence="4" key="2">
    <citation type="submission" date="2012-11" db="EMBL/GenBank/DDBJ databases">
        <authorList>
            <person name="Kuo A."/>
            <person name="Curtis B.A."/>
            <person name="Tanifuji G."/>
            <person name="Burki F."/>
            <person name="Gruber A."/>
            <person name="Irimia M."/>
            <person name="Maruyama S."/>
            <person name="Arias M.C."/>
            <person name="Ball S.G."/>
            <person name="Gile G.H."/>
            <person name="Hirakawa Y."/>
            <person name="Hopkins J.F."/>
            <person name="Rensing S.A."/>
            <person name="Schmutz J."/>
            <person name="Symeonidi A."/>
            <person name="Elias M."/>
            <person name="Eveleigh R.J."/>
            <person name="Herman E.K."/>
            <person name="Klute M.J."/>
            <person name="Nakayama T."/>
            <person name="Obornik M."/>
            <person name="Reyes-Prieto A."/>
            <person name="Armbrust E.V."/>
            <person name="Aves S.J."/>
            <person name="Beiko R.G."/>
            <person name="Coutinho P."/>
            <person name="Dacks J.B."/>
            <person name="Durnford D.G."/>
            <person name="Fast N.M."/>
            <person name="Green B.R."/>
            <person name="Grisdale C."/>
            <person name="Hempe F."/>
            <person name="Henrissat B."/>
            <person name="Hoppner M.P."/>
            <person name="Ishida K.-I."/>
            <person name="Kim E."/>
            <person name="Koreny L."/>
            <person name="Kroth P.G."/>
            <person name="Liu Y."/>
            <person name="Malik S.-B."/>
            <person name="Maier U.G."/>
            <person name="McRose D."/>
            <person name="Mock T."/>
            <person name="Neilson J.A."/>
            <person name="Onodera N.T."/>
            <person name="Poole A.M."/>
            <person name="Pritham E.J."/>
            <person name="Richards T.A."/>
            <person name="Rocap G."/>
            <person name="Roy S.W."/>
            <person name="Sarai C."/>
            <person name="Schaack S."/>
            <person name="Shirato S."/>
            <person name="Slamovits C.H."/>
            <person name="Spencer D.F."/>
            <person name="Suzuki S."/>
            <person name="Worden A.Z."/>
            <person name="Zauner S."/>
            <person name="Barry K."/>
            <person name="Bell C."/>
            <person name="Bharti A.K."/>
            <person name="Crow J.A."/>
            <person name="Grimwood J."/>
            <person name="Kramer R."/>
            <person name="Lindquist E."/>
            <person name="Lucas S."/>
            <person name="Salamov A."/>
            <person name="McFadden G.I."/>
            <person name="Lane C.E."/>
            <person name="Keeling P.J."/>
            <person name="Gray M.W."/>
            <person name="Grigoriev I.V."/>
            <person name="Archibald J.M."/>
        </authorList>
    </citation>
    <scope>NUCLEOTIDE SEQUENCE</scope>
    <source>
        <strain evidence="4">CCMP2712</strain>
    </source>
</reference>
<dbReference type="PaxDb" id="55529-EKX54806"/>
<dbReference type="EnsemblProtists" id="EKX54806">
    <property type="protein sequence ID" value="EKX54806"/>
    <property type="gene ID" value="GUITHDRAFT_149863"/>
</dbReference>
<dbReference type="GeneID" id="17311734"/>
<dbReference type="AlphaFoldDB" id="L1K1W6"/>
<dbReference type="OrthoDB" id="191139at2759"/>
<dbReference type="EMBL" id="JH992966">
    <property type="protein sequence ID" value="EKX54806.1"/>
    <property type="molecule type" value="Genomic_DNA"/>
</dbReference>
<dbReference type="KEGG" id="gtt:GUITHDRAFT_149863"/>
<dbReference type="InterPro" id="IPR036291">
    <property type="entry name" value="NAD(P)-bd_dom_sf"/>
</dbReference>
<dbReference type="Proteomes" id="UP000011087">
    <property type="component" value="Unassembled WGS sequence"/>
</dbReference>
<keyword evidence="4" id="KW-1185">Reference proteome</keyword>
<keyword evidence="1" id="KW-0560">Oxidoreductase</keyword>
<dbReference type="HOGENOM" id="CLU_010194_44_5_1"/>
<gene>
    <name evidence="2" type="ORF">GUITHDRAFT_149863</name>
</gene>
<dbReference type="OMA" id="FNAFHER"/>
<dbReference type="PANTHER" id="PTHR43157:SF31">
    <property type="entry name" value="PHOSPHATIDYLINOSITOL-GLYCAN BIOSYNTHESIS CLASS F PROTEIN"/>
    <property type="match status" value="1"/>
</dbReference>
<evidence type="ECO:0000313" key="2">
    <source>
        <dbReference type="EMBL" id="EKX54806.1"/>
    </source>
</evidence>